<dbReference type="Pfam" id="PF00078">
    <property type="entry name" value="RVT_1"/>
    <property type="match status" value="1"/>
</dbReference>
<dbReference type="EMBL" id="BFEA01000035">
    <property type="protein sequence ID" value="GBG63129.1"/>
    <property type="molecule type" value="Genomic_DNA"/>
</dbReference>
<reference evidence="2 3" key="1">
    <citation type="journal article" date="2018" name="Cell">
        <title>The Chara Genome: Secondary Complexity and Implications for Plant Terrestrialization.</title>
        <authorList>
            <person name="Nishiyama T."/>
            <person name="Sakayama H."/>
            <person name="Vries J.D."/>
            <person name="Buschmann H."/>
            <person name="Saint-Marcoux D."/>
            <person name="Ullrich K.K."/>
            <person name="Haas F.B."/>
            <person name="Vanderstraeten L."/>
            <person name="Becker D."/>
            <person name="Lang D."/>
            <person name="Vosolsobe S."/>
            <person name="Rombauts S."/>
            <person name="Wilhelmsson P.K.I."/>
            <person name="Janitza P."/>
            <person name="Kern R."/>
            <person name="Heyl A."/>
            <person name="Rumpler F."/>
            <person name="Villalobos L.I.A.C."/>
            <person name="Clay J.M."/>
            <person name="Skokan R."/>
            <person name="Toyoda A."/>
            <person name="Suzuki Y."/>
            <person name="Kagoshima H."/>
            <person name="Schijlen E."/>
            <person name="Tajeshwar N."/>
            <person name="Catarino B."/>
            <person name="Hetherington A.J."/>
            <person name="Saltykova A."/>
            <person name="Bonnot C."/>
            <person name="Breuninger H."/>
            <person name="Symeonidi A."/>
            <person name="Radhakrishnan G.V."/>
            <person name="Van Nieuwerburgh F."/>
            <person name="Deforce D."/>
            <person name="Chang C."/>
            <person name="Karol K.G."/>
            <person name="Hedrich R."/>
            <person name="Ulvskov P."/>
            <person name="Glockner G."/>
            <person name="Delwiche C.F."/>
            <person name="Petrasek J."/>
            <person name="Van de Peer Y."/>
            <person name="Friml J."/>
            <person name="Beilby M."/>
            <person name="Dolan L."/>
            <person name="Kohara Y."/>
            <person name="Sugano S."/>
            <person name="Fujiyama A."/>
            <person name="Delaux P.-M."/>
            <person name="Quint M."/>
            <person name="TheiBen G."/>
            <person name="Hagemann M."/>
            <person name="Harholt J."/>
            <person name="Dunand C."/>
            <person name="Zachgo S."/>
            <person name="Langdale J."/>
            <person name="Maumus F."/>
            <person name="Straeten D.V.D."/>
            <person name="Gould S.B."/>
            <person name="Rensing S.A."/>
        </authorList>
    </citation>
    <scope>NUCLEOTIDE SEQUENCE [LARGE SCALE GENOMIC DNA]</scope>
    <source>
        <strain evidence="2 3">S276</strain>
    </source>
</reference>
<dbReference type="CDD" id="cd01650">
    <property type="entry name" value="RT_nLTR_like"/>
    <property type="match status" value="1"/>
</dbReference>
<sequence>MVELKHPLDNSAPAASTAAGMLEYAKVYYEDILTTWRPQDDINTDLTGVSDMWTDTHVKLQVQAKLDLDRPVPVEETRQTLWSMAKGKLSGIDGLTVEFYIKNWNVVGPTLVEVYNEVLVGGKLGAVMTHGVITLQFKKGNKAKVKNWRPISLLNVSYKVFAKTLTRRLARYLPDLIGEDQGVFVQGRSIFNNIVTAIEVLEVVQSENLDMAVLLLHLEKAYDKVGWTFVLTTLRHMGFSDDFCRWIIAMYTHSTSSVAVNDHLSLPFKLT</sequence>
<evidence type="ECO:0000259" key="1">
    <source>
        <dbReference type="Pfam" id="PF00078"/>
    </source>
</evidence>
<dbReference type="SUPFAM" id="SSF56672">
    <property type="entry name" value="DNA/RNA polymerases"/>
    <property type="match status" value="1"/>
</dbReference>
<dbReference type="PANTHER" id="PTHR19446">
    <property type="entry name" value="REVERSE TRANSCRIPTASES"/>
    <property type="match status" value="1"/>
</dbReference>
<dbReference type="AlphaFoldDB" id="A0A388JZ98"/>
<organism evidence="2 3">
    <name type="scientific">Chara braunii</name>
    <name type="common">Braun's stonewort</name>
    <dbReference type="NCBI Taxonomy" id="69332"/>
    <lineage>
        <taxon>Eukaryota</taxon>
        <taxon>Viridiplantae</taxon>
        <taxon>Streptophyta</taxon>
        <taxon>Charophyceae</taxon>
        <taxon>Charales</taxon>
        <taxon>Characeae</taxon>
        <taxon>Chara</taxon>
    </lineage>
</organism>
<comment type="caution">
    <text evidence="2">The sequence shown here is derived from an EMBL/GenBank/DDBJ whole genome shotgun (WGS) entry which is preliminary data.</text>
</comment>
<gene>
    <name evidence="2" type="ORF">CBR_g36616</name>
</gene>
<dbReference type="STRING" id="69332.A0A388JZ98"/>
<keyword evidence="3" id="KW-1185">Reference proteome</keyword>
<dbReference type="InterPro" id="IPR000477">
    <property type="entry name" value="RT_dom"/>
</dbReference>
<dbReference type="InterPro" id="IPR043502">
    <property type="entry name" value="DNA/RNA_pol_sf"/>
</dbReference>
<name>A0A388JZ98_CHABU</name>
<accession>A0A388JZ98</accession>
<dbReference type="OrthoDB" id="1934719at2759"/>
<evidence type="ECO:0000313" key="2">
    <source>
        <dbReference type="EMBL" id="GBG63129.1"/>
    </source>
</evidence>
<proteinExistence type="predicted"/>
<protein>
    <recommendedName>
        <fullName evidence="1">Reverse transcriptase domain-containing protein</fullName>
    </recommendedName>
</protein>
<dbReference type="Proteomes" id="UP000265515">
    <property type="component" value="Unassembled WGS sequence"/>
</dbReference>
<dbReference type="Gramene" id="GBG63129">
    <property type="protein sequence ID" value="GBG63129"/>
    <property type="gene ID" value="CBR_g36616"/>
</dbReference>
<evidence type="ECO:0000313" key="3">
    <source>
        <dbReference type="Proteomes" id="UP000265515"/>
    </source>
</evidence>
<feature type="domain" description="Reverse transcriptase" evidence="1">
    <location>
        <begin position="141"/>
        <end position="255"/>
    </location>
</feature>
<dbReference type="OMA" id="AFISHRT"/>